<name>A0A165Z8W0_EXIGL</name>
<evidence type="ECO:0000313" key="2">
    <source>
        <dbReference type="EMBL" id="KZV80409.1"/>
    </source>
</evidence>
<feature type="region of interest" description="Disordered" evidence="1">
    <location>
        <begin position="1"/>
        <end position="73"/>
    </location>
</feature>
<sequence length="427" mass="46661">MPPRAKSAQVPNAAMSASSKAGPSKKPDTGHDSDFEMDDTMSVKTLSSTASIDNSTPAVAALPHPKGKTKEEELDYSDVAVADRLPSGFYHSVDSRLEAAGKNALSNVDPDSDLQFDKDKRIFHFQSNTKTQEASFIFAGDLIDMTTIRPNGNKPMGTAIGDKTNVRHPLTIQRLAHWDPEQLNGSDPFQDAVWATHQMMVMGEGGQDAFIAAVQRDKTDPKFTLKAPFKKSAPDVAEYDQIAVVTDMAYAKPSTTAIDLQVSRSPSKRKAAGDTEVAQAPSQTAVPDGTPRVGDLYDPKLMPGYKGSDFAHVDAKLVQLDIRDANGKLLFPWQWGDYIQPGAMVLVRARLKKWVVLPTDKNSYIRSHIYQWVADSVRILAKGPERPKGPEGKSEVDLKDPNVVFLEDYDVMDSFSIGSPAKKSKLA</sequence>
<reference evidence="2 3" key="1">
    <citation type="journal article" date="2016" name="Mol. Biol. Evol.">
        <title>Comparative Genomics of Early-Diverging Mushroom-Forming Fungi Provides Insights into the Origins of Lignocellulose Decay Capabilities.</title>
        <authorList>
            <person name="Nagy L.G."/>
            <person name="Riley R."/>
            <person name="Tritt A."/>
            <person name="Adam C."/>
            <person name="Daum C."/>
            <person name="Floudas D."/>
            <person name="Sun H."/>
            <person name="Yadav J.S."/>
            <person name="Pangilinan J."/>
            <person name="Larsson K.H."/>
            <person name="Matsuura K."/>
            <person name="Barry K."/>
            <person name="Labutti K."/>
            <person name="Kuo R."/>
            <person name="Ohm R.A."/>
            <person name="Bhattacharya S.S."/>
            <person name="Shirouzu T."/>
            <person name="Yoshinaga Y."/>
            <person name="Martin F.M."/>
            <person name="Grigoriev I.V."/>
            <person name="Hibbett D.S."/>
        </authorList>
    </citation>
    <scope>NUCLEOTIDE SEQUENCE [LARGE SCALE GENOMIC DNA]</scope>
    <source>
        <strain evidence="2 3">HHB12029</strain>
    </source>
</reference>
<feature type="compositionally biased region" description="Polar residues" evidence="1">
    <location>
        <begin position="42"/>
        <end position="57"/>
    </location>
</feature>
<evidence type="ECO:0000313" key="3">
    <source>
        <dbReference type="Proteomes" id="UP000077266"/>
    </source>
</evidence>
<protein>
    <submittedName>
        <fullName evidence="2">Uncharacterized protein</fullName>
    </submittedName>
</protein>
<gene>
    <name evidence="2" type="ORF">EXIGLDRAFT_780978</name>
</gene>
<accession>A0A165Z8W0</accession>
<feature type="compositionally biased region" description="Basic and acidic residues" evidence="1">
    <location>
        <begin position="25"/>
        <end position="34"/>
    </location>
</feature>
<feature type="region of interest" description="Disordered" evidence="1">
    <location>
        <begin position="262"/>
        <end position="293"/>
    </location>
</feature>
<evidence type="ECO:0000256" key="1">
    <source>
        <dbReference type="SAM" id="MobiDB-lite"/>
    </source>
</evidence>
<organism evidence="2 3">
    <name type="scientific">Exidia glandulosa HHB12029</name>
    <dbReference type="NCBI Taxonomy" id="1314781"/>
    <lineage>
        <taxon>Eukaryota</taxon>
        <taxon>Fungi</taxon>
        <taxon>Dikarya</taxon>
        <taxon>Basidiomycota</taxon>
        <taxon>Agaricomycotina</taxon>
        <taxon>Agaricomycetes</taxon>
        <taxon>Auriculariales</taxon>
        <taxon>Exidiaceae</taxon>
        <taxon>Exidia</taxon>
    </lineage>
</organism>
<dbReference type="AlphaFoldDB" id="A0A165Z8W0"/>
<feature type="compositionally biased region" description="Low complexity" evidence="1">
    <location>
        <begin position="13"/>
        <end position="24"/>
    </location>
</feature>
<keyword evidence="3" id="KW-1185">Reference proteome</keyword>
<proteinExistence type="predicted"/>
<dbReference type="EMBL" id="KV426484">
    <property type="protein sequence ID" value="KZV80409.1"/>
    <property type="molecule type" value="Genomic_DNA"/>
</dbReference>
<dbReference type="Proteomes" id="UP000077266">
    <property type="component" value="Unassembled WGS sequence"/>
</dbReference>
<dbReference type="OrthoDB" id="3060725at2759"/>
<dbReference type="InParanoid" id="A0A165Z8W0"/>